<feature type="region of interest" description="Disordered" evidence="2">
    <location>
        <begin position="377"/>
        <end position="396"/>
    </location>
</feature>
<evidence type="ECO:0000256" key="2">
    <source>
        <dbReference type="SAM" id="MobiDB-lite"/>
    </source>
</evidence>
<dbReference type="InterPro" id="IPR013762">
    <property type="entry name" value="Integrase-like_cat_sf"/>
</dbReference>
<feature type="compositionally biased region" description="Low complexity" evidence="2">
    <location>
        <begin position="656"/>
        <end position="667"/>
    </location>
</feature>
<dbReference type="OrthoDB" id="641149at2759"/>
<dbReference type="PANTHER" id="PTHR34605">
    <property type="entry name" value="PHAGE_INTEGRASE DOMAIN-CONTAINING PROTEIN"/>
    <property type="match status" value="1"/>
</dbReference>
<feature type="compositionally biased region" description="Acidic residues" evidence="2">
    <location>
        <begin position="178"/>
        <end position="187"/>
    </location>
</feature>
<dbReference type="InterPro" id="IPR052925">
    <property type="entry name" value="Phage_Integrase-like_Recomb"/>
</dbReference>
<dbReference type="Gene3D" id="3.40.50.150">
    <property type="entry name" value="Vaccinia Virus protein VP39"/>
    <property type="match status" value="1"/>
</dbReference>
<gene>
    <name evidence="3" type="ORF">C1SCF055_LOCUS7402</name>
</gene>
<feature type="region of interest" description="Disordered" evidence="2">
    <location>
        <begin position="233"/>
        <end position="272"/>
    </location>
</feature>
<feature type="compositionally biased region" description="Basic residues" evidence="2">
    <location>
        <begin position="466"/>
        <end position="483"/>
    </location>
</feature>
<accession>A0A9P1BUF3</accession>
<dbReference type="PANTHER" id="PTHR34605:SF4">
    <property type="entry name" value="DNA ADENINE METHYLTRANSFERASE"/>
    <property type="match status" value="1"/>
</dbReference>
<dbReference type="GO" id="GO:0006310">
    <property type="term" value="P:DNA recombination"/>
    <property type="evidence" value="ECO:0007669"/>
    <property type="project" value="UniProtKB-KW"/>
</dbReference>
<dbReference type="SUPFAM" id="SSF56349">
    <property type="entry name" value="DNA breaking-rejoining enzymes"/>
    <property type="match status" value="1"/>
</dbReference>
<keyword evidence="5" id="KW-1185">Reference proteome</keyword>
<dbReference type="EMBL" id="CAMXCT010000487">
    <property type="protein sequence ID" value="CAI3979452.1"/>
    <property type="molecule type" value="Genomic_DNA"/>
</dbReference>
<feature type="region of interest" description="Disordered" evidence="2">
    <location>
        <begin position="1436"/>
        <end position="1455"/>
    </location>
</feature>
<reference evidence="4 5" key="2">
    <citation type="submission" date="2024-05" db="EMBL/GenBank/DDBJ databases">
        <authorList>
            <person name="Chen Y."/>
            <person name="Shah S."/>
            <person name="Dougan E. K."/>
            <person name="Thang M."/>
            <person name="Chan C."/>
        </authorList>
    </citation>
    <scope>NUCLEOTIDE SEQUENCE [LARGE SCALE GENOMIC DNA]</scope>
</reference>
<organism evidence="3">
    <name type="scientific">Cladocopium goreaui</name>
    <dbReference type="NCBI Taxonomy" id="2562237"/>
    <lineage>
        <taxon>Eukaryota</taxon>
        <taxon>Sar</taxon>
        <taxon>Alveolata</taxon>
        <taxon>Dinophyceae</taxon>
        <taxon>Suessiales</taxon>
        <taxon>Symbiodiniaceae</taxon>
        <taxon>Cladocopium</taxon>
    </lineage>
</organism>
<feature type="region of interest" description="Disordered" evidence="2">
    <location>
        <begin position="639"/>
        <end position="709"/>
    </location>
</feature>
<dbReference type="Proteomes" id="UP001152797">
    <property type="component" value="Unassembled WGS sequence"/>
</dbReference>
<feature type="compositionally biased region" description="Basic and acidic residues" evidence="2">
    <location>
        <begin position="142"/>
        <end position="159"/>
    </location>
</feature>
<comment type="caution">
    <text evidence="3">The sequence shown here is derived from an EMBL/GenBank/DDBJ whole genome shotgun (WGS) entry which is preliminary data.</text>
</comment>
<dbReference type="EMBL" id="CAMXCT030000487">
    <property type="protein sequence ID" value="CAL4766764.1"/>
    <property type="molecule type" value="Genomic_DNA"/>
</dbReference>
<sequence>MPPPVCTTCGKWVEQGGGVCAICRTLDRLSALIRGSSIPLSAEGVLLRALRGWLAEVQDIGEICRGVVPNPSGPQLTPGGEIRGVIGPPLPPPPNTEGLPKAPSVVTAATSKAPPPVKTETQEAALPPAVPAEEALPPAKPEPVDKRAKSEHSQDERPPLPRRTPRTPAEGPGVETAEYYEEGEEEEHFTPDLERPRSPSRPPPPRREAWWVKVAGAYQGLQERATSWTGKTLWEKQRRPEATPPPLDGAEAEAPGGLPWAGAGEGKGKGGSRQAAAACHAVTLEQCKGFTDLELMEATYWAEPVRAAFKMESMQLDKGELYLKGRLLGTQSERLLKVATGLPDHRVDVHLCDYTCGGTPHRDDLIHVTKFKQLGDDREPWMSNLGPVEAPPDTGEDELQVLRADQRRRGGETPGEGVAHGRDKRSRSRRRRSRSRKRRKTGLKVESQKEIVALFQNTGLDPDPKVRRRFRRRAGKIARKKRMGSSSSSGSSSDSSPAEETLPADDMHLFGGSGRVQLIGRRLPGSLAAAALDEASDALVTHEGGLWDLHSGALPPLFVRYFRQQLSSKMSPAMSREAQTISHLLDHLLRGKVADALDLGAQRLKALEAQASGVHFTVAQQQELIPKEGASMSTVVEMQDAARRAREEGKMRLESSRPYGSRSSYPPRTEDHGKGNQRKGGKGKGGKTETKKGEGKKGDNKEAKGSQPQIELKRLAAGEACSGHTDCGVTFATGRTEPGSHLTGVAPNWGDLNPECMSALTPTSVGRADTGLPAVDAFHQKLGAHGQRLRDLGVHINALLKKYLRSTIRSKTLSTAVKDLFPLPLEICKEVDSQRQAWLEAMVIGLNELNGSAAGEAMVVSEAQKEVGRVLRSFLDRVWTWDEVVPTEDFGTYFDVKGVDYRGEEIRLARSFTWECIAPSLPQEVGDTGTMPTIANFSSFYLEEGEVAMLGSEDIKCFYYLFQVPPGWRKYLGFAREVAQHLLPPDLKGRVCHLVSLVLPMGFINSVGLAQHIHRNVCRWSAPDEPEGWGAQREMRRDRPATVSKEIFRIYLDNWDELRKVDRDLAADVEGKPSAHQLALRAQYEELQLPRHPKKSVEGGLRAEVQGAIFDGQEGVAYAKPSKVLKYVGLTLELLDRGSASQRELQVVAGGMVYITMFRRALLCSLNAIWRQIEDLKQEPPVVRRPIPFNVQAEMIRFVALVPLGQMDFRATMHPQVTASDASTTGGGFCVTSGLTAYGVSALAAPVRGDIPEAFDYIQVLTIGLFDGIAALRVAADLLHLPMAGHVSVECNEAASRVVESMFPGCLHYKDVCAITEEDVRQWACRFTSVGVVLIGAGPPCQDVSKLNADRKGATRGRRSSLFREVDAAGVSLAHRPRLYWLSWELVPEEGLALSEWVGEHWNAYRVAQLTAEFDYKDYVEPGWAITADQRLPTFTTARPSETPGRKPAGLSDLPTKTRWKEDKHRYPPYQYRAENCLKHSDGRLRPATIAEHETILGFPLHYTKNCVAKSHQVGEAYSDLRKTLLGNTWSVQVVVCLLKQLFQPLGLTPVSSIQALIDSMTPGRGSRLQTLLHRAPLRRNTDARVPEGNLAKRLGGLVSVKGEDLLLQSHTEPLVKFHRLRSSVPSRLWTWREIAGWQWKGSAPSGEKMGKVKKHLEGRTKQERCKIRKDMGSLKSLTVQPKTRARYDQARDKFYSFLKLNSLLLPRQRSEMDNLLTEYLEHLWATGEGRALASDTLASLQDIDPRLRGQIPASWRLLKTWQVHEIPSRAPPFPEKILQALVGYFLFYEDPAMALSLLLGYYGMLRTGEVQAIRARDVLISESHTNAVVSLGWTKTGKRTGAAESVTISVVEVIRRLNQWQHNVPPNSLMVPSASQWRKKFKEGLEALEIQSVGFRPYSLRRGGATFWFSRHGSLDRILLQGRWLAARTARTYLNEGLAVLTDLKISSRAITAFHKVYVNASRLKLPPWRSQNT</sequence>
<feature type="compositionally biased region" description="Basic and acidic residues" evidence="2">
    <location>
        <begin position="640"/>
        <end position="655"/>
    </location>
</feature>
<proteinExistence type="predicted"/>
<name>A0A9P1BUF3_9DINO</name>
<dbReference type="SUPFAM" id="SSF53335">
    <property type="entry name" value="S-adenosyl-L-methionine-dependent methyltransferases"/>
    <property type="match status" value="1"/>
</dbReference>
<keyword evidence="1" id="KW-0233">DNA recombination</keyword>
<feature type="compositionally biased region" description="Basic and acidic residues" evidence="2">
    <location>
        <begin position="188"/>
        <end position="197"/>
    </location>
</feature>
<dbReference type="InterPro" id="IPR011010">
    <property type="entry name" value="DNA_brk_join_enz"/>
</dbReference>
<feature type="compositionally biased region" description="Basic and acidic residues" evidence="2">
    <location>
        <begin position="686"/>
        <end position="704"/>
    </location>
</feature>
<dbReference type="InterPro" id="IPR029063">
    <property type="entry name" value="SAM-dependent_MTases_sf"/>
</dbReference>
<protein>
    <submittedName>
        <fullName evidence="4">Tyr recombinase domain-containing protein</fullName>
    </submittedName>
</protein>
<reference evidence="3" key="1">
    <citation type="submission" date="2022-10" db="EMBL/GenBank/DDBJ databases">
        <authorList>
            <person name="Chen Y."/>
            <person name="Dougan E. K."/>
            <person name="Chan C."/>
            <person name="Rhodes N."/>
            <person name="Thang M."/>
        </authorList>
    </citation>
    <scope>NUCLEOTIDE SEQUENCE</scope>
</reference>
<feature type="region of interest" description="Disordered" evidence="2">
    <location>
        <begin position="406"/>
        <end position="445"/>
    </location>
</feature>
<evidence type="ECO:0000313" key="4">
    <source>
        <dbReference type="EMBL" id="CAL4766764.1"/>
    </source>
</evidence>
<feature type="compositionally biased region" description="Basic residues" evidence="2">
    <location>
        <begin position="422"/>
        <end position="442"/>
    </location>
</feature>
<evidence type="ECO:0000313" key="3">
    <source>
        <dbReference type="EMBL" id="CAI3979452.1"/>
    </source>
</evidence>
<feature type="compositionally biased region" description="Basic residues" evidence="2">
    <location>
        <begin position="675"/>
        <end position="685"/>
    </location>
</feature>
<dbReference type="EMBL" id="CAMXCT020000487">
    <property type="protein sequence ID" value="CAL1132827.1"/>
    <property type="molecule type" value="Genomic_DNA"/>
</dbReference>
<feature type="region of interest" description="Disordered" evidence="2">
    <location>
        <begin position="71"/>
        <end position="207"/>
    </location>
</feature>
<evidence type="ECO:0000256" key="1">
    <source>
        <dbReference type="ARBA" id="ARBA00023172"/>
    </source>
</evidence>
<dbReference type="Gene3D" id="1.10.443.10">
    <property type="entry name" value="Intergrase catalytic core"/>
    <property type="match status" value="1"/>
</dbReference>
<feature type="compositionally biased region" description="Low complexity" evidence="2">
    <location>
        <begin position="484"/>
        <end position="496"/>
    </location>
</feature>
<dbReference type="GO" id="GO:0003677">
    <property type="term" value="F:DNA binding"/>
    <property type="evidence" value="ECO:0007669"/>
    <property type="project" value="InterPro"/>
</dbReference>
<evidence type="ECO:0000313" key="5">
    <source>
        <dbReference type="Proteomes" id="UP001152797"/>
    </source>
</evidence>
<feature type="compositionally biased region" description="Low complexity" evidence="2">
    <location>
        <begin position="123"/>
        <end position="137"/>
    </location>
</feature>
<dbReference type="GO" id="GO:0015074">
    <property type="term" value="P:DNA integration"/>
    <property type="evidence" value="ECO:0007669"/>
    <property type="project" value="InterPro"/>
</dbReference>
<feature type="region of interest" description="Disordered" evidence="2">
    <location>
        <begin position="459"/>
        <end position="505"/>
    </location>
</feature>